<proteinExistence type="predicted"/>
<sequence length="79" mass="8970">MAKKSTLIKKTDSKKVEFVVTGKLQIDDETGRITVETTDYGIVELEPVIYELELANQVVELKILLKDELVDDIDYLELA</sequence>
<dbReference type="EMBL" id="BK032642">
    <property type="protein sequence ID" value="DAF52754.1"/>
    <property type="molecule type" value="Genomic_DNA"/>
</dbReference>
<protein>
    <submittedName>
        <fullName evidence="1">Uncharacterized protein</fullName>
    </submittedName>
</protein>
<evidence type="ECO:0000313" key="1">
    <source>
        <dbReference type="EMBL" id="DAF52754.1"/>
    </source>
</evidence>
<reference evidence="1" key="1">
    <citation type="journal article" date="2021" name="Proc. Natl. Acad. Sci. U.S.A.">
        <title>A Catalog of Tens of Thousands of Viruses from Human Metagenomes Reveals Hidden Associations with Chronic Diseases.</title>
        <authorList>
            <person name="Tisza M.J."/>
            <person name="Buck C.B."/>
        </authorList>
    </citation>
    <scope>NUCLEOTIDE SEQUENCE</scope>
    <source>
        <strain evidence="1">CtqSm5</strain>
    </source>
</reference>
<name>A0A8S5SQA1_9CAUD</name>
<accession>A0A8S5SQA1</accession>
<organism evidence="1">
    <name type="scientific">Siphoviridae sp. ctqSm5</name>
    <dbReference type="NCBI Taxonomy" id="2827949"/>
    <lineage>
        <taxon>Viruses</taxon>
        <taxon>Duplodnaviria</taxon>
        <taxon>Heunggongvirae</taxon>
        <taxon>Uroviricota</taxon>
        <taxon>Caudoviricetes</taxon>
    </lineage>
</organism>